<reference evidence="2" key="2">
    <citation type="submission" date="2022-10" db="EMBL/GenBank/DDBJ databases">
        <authorList>
            <consortium name="ENA_rothamsted_submissions"/>
            <consortium name="culmorum"/>
            <person name="King R."/>
        </authorList>
    </citation>
    <scope>NUCLEOTIDE SEQUENCE</scope>
</reference>
<reference evidence="2" key="1">
    <citation type="submission" date="2021-12" db="EMBL/GenBank/DDBJ databases">
        <authorList>
            <person name="King R."/>
        </authorList>
    </citation>
    <scope>NUCLEOTIDE SEQUENCE</scope>
</reference>
<proteinExistence type="predicted"/>
<sequence length="146" mass="17785">MLETYREFRDKKSGRSLFVPASMWELSPIHYIIAMEQVHALETDIDKLIHSLERIDSEDFNPDPRYIETTTLRRRPVRPRAMEMERNIKENFREEEETLKRRYREEQLLRRVGASGRHTKRPRFQQQWPVEETWRLGPYGDGAKYY</sequence>
<dbReference type="AlphaFoldDB" id="A0A9N9R5I9"/>
<keyword evidence="3" id="KW-1185">Reference proteome</keyword>
<accession>A0A9N9R5I9</accession>
<name>A0A9N9R5I9_9NEOP</name>
<dbReference type="EMBL" id="OU893354">
    <property type="protein sequence ID" value="CAG9790602.1"/>
    <property type="molecule type" value="Genomic_DNA"/>
</dbReference>
<dbReference type="Proteomes" id="UP001153714">
    <property type="component" value="Chromosome 23"/>
</dbReference>
<gene>
    <name evidence="2" type="ORF">DIATSA_LOCUS8267</name>
</gene>
<evidence type="ECO:0000256" key="1">
    <source>
        <dbReference type="SAM" id="Coils"/>
    </source>
</evidence>
<evidence type="ECO:0000313" key="3">
    <source>
        <dbReference type="Proteomes" id="UP001153714"/>
    </source>
</evidence>
<feature type="coiled-coil region" evidence="1">
    <location>
        <begin position="82"/>
        <end position="109"/>
    </location>
</feature>
<keyword evidence="1" id="KW-0175">Coiled coil</keyword>
<evidence type="ECO:0000313" key="2">
    <source>
        <dbReference type="EMBL" id="CAG9790602.1"/>
    </source>
</evidence>
<organism evidence="2 3">
    <name type="scientific">Diatraea saccharalis</name>
    <name type="common">sugarcane borer</name>
    <dbReference type="NCBI Taxonomy" id="40085"/>
    <lineage>
        <taxon>Eukaryota</taxon>
        <taxon>Metazoa</taxon>
        <taxon>Ecdysozoa</taxon>
        <taxon>Arthropoda</taxon>
        <taxon>Hexapoda</taxon>
        <taxon>Insecta</taxon>
        <taxon>Pterygota</taxon>
        <taxon>Neoptera</taxon>
        <taxon>Endopterygota</taxon>
        <taxon>Lepidoptera</taxon>
        <taxon>Glossata</taxon>
        <taxon>Ditrysia</taxon>
        <taxon>Pyraloidea</taxon>
        <taxon>Crambidae</taxon>
        <taxon>Crambinae</taxon>
        <taxon>Diatraea</taxon>
    </lineage>
</organism>
<dbReference type="OrthoDB" id="7272807at2759"/>
<protein>
    <submittedName>
        <fullName evidence="2">Uncharacterized protein</fullName>
    </submittedName>
</protein>